<feature type="coiled-coil region" evidence="2">
    <location>
        <begin position="155"/>
        <end position="260"/>
    </location>
</feature>
<feature type="coiled-coil region" evidence="2">
    <location>
        <begin position="303"/>
        <end position="337"/>
    </location>
</feature>
<evidence type="ECO:0000313" key="4">
    <source>
        <dbReference type="Proteomes" id="UP000192223"/>
    </source>
</evidence>
<sequence>MEEVKKDITPPNNTANIKKKREDKQRRRDHRAIENIMKEIGNLEDGEKVRVLIKKYSDLYDEFRALQNNTALSDKRMTVLQRERDQLQSEQGKLVLAKARMESLCRELQKQNKLIKEENLAKIREEEERRKEVALKFQNTLSEVSNMVQENSEKNIKLRDDNKDMANKIQALCEQFNKRKEQLARVEKQLELERQLSEATVAKAELELKAEREMWSKEREILQSNLKKSEENCVKLQENIKSLEENLQVYSGNYKEFESTISRSNEVFDNCKSEMFKMTKQIATLEKECKMFKQRWQKNAQCVIELTATKQSQDTKIDNLERKLEQLQKLCRQLQTDRSSYIKLLKLNGIEPVSQKCVEEPASSPRKTKKEIELEHLKNNLKVLQEHFYSIQAKSVVSSSGNDEEIKENNSLPATESSVDVTEAKLTEESTTSIENSLNDLTINENKKENIEDNKDNSIQNVIESESNVKTDDEEVISNGCLVSESNTDHSAESSASKESTVITKEDTVSPSIDESQSSMTVDSNDPSTTENGTCDSTSAALSIIDSVTEENRNPEGETT</sequence>
<accession>A0A1W4W9F1</accession>
<dbReference type="RefSeq" id="XP_018320673.1">
    <property type="nucleotide sequence ID" value="XM_018465171.1"/>
</dbReference>
<feature type="region of interest" description="Disordered" evidence="3">
    <location>
        <begin position="1"/>
        <end position="28"/>
    </location>
</feature>
<proteinExistence type="inferred from homology"/>
<feature type="region of interest" description="Disordered" evidence="3">
    <location>
        <begin position="399"/>
        <end position="433"/>
    </location>
</feature>
<dbReference type="Gene3D" id="1.10.287.1490">
    <property type="match status" value="1"/>
</dbReference>
<feature type="coiled-coil region" evidence="2">
    <location>
        <begin position="80"/>
        <end position="128"/>
    </location>
</feature>
<feature type="compositionally biased region" description="Polar residues" evidence="3">
    <location>
        <begin position="458"/>
        <end position="468"/>
    </location>
</feature>
<name>A0A1W4W9F1_AGRPL</name>
<dbReference type="InterPro" id="IPR026183">
    <property type="entry name" value="Taxilin_fam"/>
</dbReference>
<evidence type="ECO:0000313" key="5">
    <source>
        <dbReference type="RefSeq" id="XP_018320673.1"/>
    </source>
</evidence>
<dbReference type="STRING" id="224129.A0A1W4W9F1"/>
<dbReference type="OrthoDB" id="425555at2759"/>
<dbReference type="AlphaFoldDB" id="A0A1W4W9F1"/>
<reference evidence="5 6" key="1">
    <citation type="submission" date="2025-04" db="UniProtKB">
        <authorList>
            <consortium name="RefSeq"/>
        </authorList>
    </citation>
    <scope>IDENTIFICATION</scope>
    <source>
        <tissue evidence="5 6">Entire body</tissue>
    </source>
</reference>
<keyword evidence="4" id="KW-1185">Reference proteome</keyword>
<feature type="compositionally biased region" description="Polar residues" evidence="3">
    <location>
        <begin position="493"/>
        <end position="541"/>
    </location>
</feature>
<dbReference type="PANTHER" id="PTHR16127:SF13">
    <property type="entry name" value="GH01188P"/>
    <property type="match status" value="1"/>
</dbReference>
<evidence type="ECO:0000256" key="1">
    <source>
        <dbReference type="ARBA" id="ARBA00009550"/>
    </source>
</evidence>
<dbReference type="Pfam" id="PF09728">
    <property type="entry name" value="Taxilin"/>
    <property type="match status" value="1"/>
</dbReference>
<dbReference type="Proteomes" id="UP000192223">
    <property type="component" value="Unplaced"/>
</dbReference>
<gene>
    <name evidence="5 6" type="primary">LOC108733838</name>
</gene>
<evidence type="ECO:0000313" key="6">
    <source>
        <dbReference type="RefSeq" id="XP_018320674.1"/>
    </source>
</evidence>
<comment type="similarity">
    <text evidence="1">Belongs to the taxilin family.</text>
</comment>
<dbReference type="RefSeq" id="XP_018320674.1">
    <property type="nucleotide sequence ID" value="XM_018465172.1"/>
</dbReference>
<feature type="compositionally biased region" description="Basic and acidic residues" evidence="3">
    <location>
        <begin position="445"/>
        <end position="456"/>
    </location>
</feature>
<organism evidence="4 6">
    <name type="scientific">Agrilus planipennis</name>
    <name type="common">Emerald ash borer</name>
    <name type="synonym">Agrilus marcopoli</name>
    <dbReference type="NCBI Taxonomy" id="224129"/>
    <lineage>
        <taxon>Eukaryota</taxon>
        <taxon>Metazoa</taxon>
        <taxon>Ecdysozoa</taxon>
        <taxon>Arthropoda</taxon>
        <taxon>Hexapoda</taxon>
        <taxon>Insecta</taxon>
        <taxon>Pterygota</taxon>
        <taxon>Neoptera</taxon>
        <taxon>Endopterygota</taxon>
        <taxon>Coleoptera</taxon>
        <taxon>Polyphaga</taxon>
        <taxon>Elateriformia</taxon>
        <taxon>Buprestoidea</taxon>
        <taxon>Buprestidae</taxon>
        <taxon>Agrilinae</taxon>
        <taxon>Agrilus</taxon>
    </lineage>
</organism>
<dbReference type="GeneID" id="108733838"/>
<feature type="compositionally biased region" description="Basic and acidic residues" evidence="3">
    <location>
        <begin position="550"/>
        <end position="560"/>
    </location>
</feature>
<evidence type="ECO:0000256" key="2">
    <source>
        <dbReference type="SAM" id="Coils"/>
    </source>
</evidence>
<protein>
    <submittedName>
        <fullName evidence="5 6">Alpha-taxilin</fullName>
    </submittedName>
</protein>
<feature type="compositionally biased region" description="Polar residues" evidence="3">
    <location>
        <begin position="409"/>
        <end position="420"/>
    </location>
</feature>
<dbReference type="PANTHER" id="PTHR16127">
    <property type="entry name" value="TAXILIN"/>
    <property type="match status" value="1"/>
</dbReference>
<feature type="region of interest" description="Disordered" evidence="3">
    <location>
        <begin position="445"/>
        <end position="560"/>
    </location>
</feature>
<dbReference type="GO" id="GO:0019905">
    <property type="term" value="F:syntaxin binding"/>
    <property type="evidence" value="ECO:0007669"/>
    <property type="project" value="InterPro"/>
</dbReference>
<dbReference type="KEGG" id="apln:108733838"/>
<keyword evidence="2" id="KW-0175">Coiled coil</keyword>
<dbReference type="SUPFAM" id="SSF57997">
    <property type="entry name" value="Tropomyosin"/>
    <property type="match status" value="1"/>
</dbReference>
<evidence type="ECO:0000256" key="3">
    <source>
        <dbReference type="SAM" id="MobiDB-lite"/>
    </source>
</evidence>